<dbReference type="EC" id="7.4.2.8" evidence="15"/>
<dbReference type="Pfam" id="PF07516">
    <property type="entry name" value="SecA_SW"/>
    <property type="match status" value="1"/>
</dbReference>
<dbReference type="InterPro" id="IPR020937">
    <property type="entry name" value="SecA_CS"/>
</dbReference>
<dbReference type="Gene3D" id="1.10.3060.10">
    <property type="entry name" value="Helical scaffold and wing domains of SecA"/>
    <property type="match status" value="1"/>
</dbReference>
<dbReference type="NCBIfam" id="TIGR00963">
    <property type="entry name" value="secA"/>
    <property type="match status" value="1"/>
</dbReference>
<dbReference type="InterPro" id="IPR036670">
    <property type="entry name" value="SecA_X-link_sf"/>
</dbReference>
<evidence type="ECO:0000256" key="7">
    <source>
        <dbReference type="ARBA" id="ARBA00022723"/>
    </source>
</evidence>
<dbReference type="InterPro" id="IPR011115">
    <property type="entry name" value="SecA_DEAD"/>
</dbReference>
<keyword evidence="17" id="KW-0175">Coiled coil</keyword>
<evidence type="ECO:0000256" key="8">
    <source>
        <dbReference type="ARBA" id="ARBA00022741"/>
    </source>
</evidence>
<comment type="function">
    <text evidence="15">Part of the Sec protein translocase complex. Interacts with the SecYEG preprotein conducting channel. Has a central role in coupling the hydrolysis of ATP to the transfer of proteins into and across the cell membrane, serving as an ATP-driven molecular motor driving the stepwise translocation of polypeptide chains across the membrane.</text>
</comment>
<feature type="binding site" evidence="15">
    <location>
        <position position="85"/>
    </location>
    <ligand>
        <name>ATP</name>
        <dbReference type="ChEBI" id="CHEBI:30616"/>
    </ligand>
</feature>
<evidence type="ECO:0000256" key="13">
    <source>
        <dbReference type="ARBA" id="ARBA00023010"/>
    </source>
</evidence>
<dbReference type="Pfam" id="PF02810">
    <property type="entry name" value="SEC-C"/>
    <property type="match status" value="1"/>
</dbReference>
<feature type="domain" description="Helicase ATP-binding" evidence="18">
    <location>
        <begin position="87"/>
        <end position="245"/>
    </location>
</feature>
<evidence type="ECO:0000313" key="20">
    <source>
        <dbReference type="EMBL" id="MBP1855765.1"/>
    </source>
</evidence>
<keyword evidence="9" id="KW-0862">Zinc</keyword>
<evidence type="ECO:0000256" key="4">
    <source>
        <dbReference type="ARBA" id="ARBA00022448"/>
    </source>
</evidence>
<dbReference type="PANTHER" id="PTHR30612:SF0">
    <property type="entry name" value="CHLOROPLAST PROTEIN-TRANSPORTING ATPASE"/>
    <property type="match status" value="1"/>
</dbReference>
<keyword evidence="13 15" id="KW-0811">Translocation</keyword>
<evidence type="ECO:0000256" key="3">
    <source>
        <dbReference type="ARBA" id="ARBA00007650"/>
    </source>
</evidence>
<keyword evidence="7" id="KW-0479">Metal-binding</keyword>
<feature type="binding site" evidence="15">
    <location>
        <position position="491"/>
    </location>
    <ligand>
        <name>ATP</name>
        <dbReference type="ChEBI" id="CHEBI:30616"/>
    </ligand>
</feature>
<keyword evidence="10 15" id="KW-0067">ATP-binding</keyword>
<protein>
    <recommendedName>
        <fullName evidence="15 16">Protein translocase subunit SecA</fullName>
        <ecNumber evidence="15">7.4.2.8</ecNumber>
    </recommendedName>
</protein>
<dbReference type="PROSITE" id="PS01312">
    <property type="entry name" value="SECA"/>
    <property type="match status" value="1"/>
</dbReference>
<dbReference type="HAMAP" id="MF_01382">
    <property type="entry name" value="SecA"/>
    <property type="match status" value="1"/>
</dbReference>
<comment type="catalytic activity">
    <reaction evidence="15">
        <text>ATP + H2O + cellular proteinSide 1 = ADP + phosphate + cellular proteinSide 2.</text>
        <dbReference type="EC" id="7.4.2.8"/>
    </reaction>
</comment>
<comment type="subcellular location">
    <subcellularLocation>
        <location evidence="15">Cell membrane</location>
        <topology evidence="15">Peripheral membrane protein</topology>
        <orientation evidence="15">Cytoplasmic side</orientation>
    </subcellularLocation>
    <subcellularLocation>
        <location evidence="15">Cytoplasm</location>
    </subcellularLocation>
    <subcellularLocation>
        <location evidence="2">Membrane</location>
        <topology evidence="2">Peripheral membrane protein</topology>
    </subcellularLocation>
    <text evidence="15">Distribution is 50-50.</text>
</comment>
<evidence type="ECO:0000256" key="1">
    <source>
        <dbReference type="ARBA" id="ARBA00001947"/>
    </source>
</evidence>
<feature type="domain" description="SecA family profile" evidence="19">
    <location>
        <begin position="1"/>
        <end position="630"/>
    </location>
</feature>
<evidence type="ECO:0000256" key="14">
    <source>
        <dbReference type="ARBA" id="ARBA00023136"/>
    </source>
</evidence>
<feature type="coiled-coil region" evidence="17">
    <location>
        <begin position="531"/>
        <end position="558"/>
    </location>
</feature>
<evidence type="ECO:0000256" key="12">
    <source>
        <dbReference type="ARBA" id="ARBA00022967"/>
    </source>
</evidence>
<keyword evidence="8 15" id="KW-0547">Nucleotide-binding</keyword>
<dbReference type="RefSeq" id="WP_209457165.1">
    <property type="nucleotide sequence ID" value="NZ_BAAACS010000004.1"/>
</dbReference>
<name>A0ABS4ECU3_9FIRM</name>
<keyword evidence="5 15" id="KW-1003">Cell membrane</keyword>
<keyword evidence="6 15" id="KW-0963">Cytoplasm</keyword>
<evidence type="ECO:0000256" key="17">
    <source>
        <dbReference type="SAM" id="Coils"/>
    </source>
</evidence>
<comment type="similarity">
    <text evidence="3 15 16">Belongs to the SecA family.</text>
</comment>
<keyword evidence="12 15" id="KW-1278">Translocase</keyword>
<dbReference type="SMART" id="SM00957">
    <property type="entry name" value="SecA_DEAD"/>
    <property type="match status" value="1"/>
</dbReference>
<evidence type="ECO:0000313" key="21">
    <source>
        <dbReference type="Proteomes" id="UP000767291"/>
    </source>
</evidence>
<dbReference type="InterPro" id="IPR000185">
    <property type="entry name" value="SecA"/>
</dbReference>
<comment type="caution">
    <text evidence="20">The sequence shown here is derived from an EMBL/GenBank/DDBJ whole genome shotgun (WGS) entry which is preliminary data.</text>
</comment>
<dbReference type="NCBIfam" id="NF009538">
    <property type="entry name" value="PRK12904.1"/>
    <property type="match status" value="1"/>
</dbReference>
<dbReference type="PANTHER" id="PTHR30612">
    <property type="entry name" value="SECA INNER MEMBRANE COMPONENT OF SEC PROTEIN SECRETION SYSTEM"/>
    <property type="match status" value="1"/>
</dbReference>
<feature type="binding site" evidence="15">
    <location>
        <begin position="103"/>
        <end position="107"/>
    </location>
    <ligand>
        <name>ATP</name>
        <dbReference type="ChEBI" id="CHEBI:30616"/>
    </ligand>
</feature>
<dbReference type="InterPro" id="IPR014018">
    <property type="entry name" value="SecA_motor_DEAD"/>
</dbReference>
<dbReference type="CDD" id="cd18803">
    <property type="entry name" value="SF2_C_secA"/>
    <property type="match status" value="1"/>
</dbReference>
<proteinExistence type="inferred from homology"/>
<reference evidence="20 21" key="1">
    <citation type="submission" date="2021-03" db="EMBL/GenBank/DDBJ databases">
        <title>Genomic Encyclopedia of Type Strains, Phase IV (KMG-IV): sequencing the most valuable type-strain genomes for metagenomic binning, comparative biology and taxonomic classification.</title>
        <authorList>
            <person name="Goeker M."/>
        </authorList>
    </citation>
    <scope>NUCLEOTIDE SEQUENCE [LARGE SCALE GENOMIC DNA]</scope>
    <source>
        <strain evidence="20 21">DSM 1289</strain>
    </source>
</reference>
<dbReference type="PROSITE" id="PS51192">
    <property type="entry name" value="HELICASE_ATP_BIND_1"/>
    <property type="match status" value="1"/>
</dbReference>
<evidence type="ECO:0000256" key="15">
    <source>
        <dbReference type="HAMAP-Rule" id="MF_01382"/>
    </source>
</evidence>
<dbReference type="InterPro" id="IPR004027">
    <property type="entry name" value="SEC_C_motif"/>
</dbReference>
<dbReference type="Pfam" id="PF07517">
    <property type="entry name" value="SecA_DEAD"/>
    <property type="match status" value="1"/>
</dbReference>
<dbReference type="SUPFAM" id="SSF81767">
    <property type="entry name" value="Pre-protein crosslinking domain of SecA"/>
    <property type="match status" value="1"/>
</dbReference>
<dbReference type="Proteomes" id="UP000767291">
    <property type="component" value="Unassembled WGS sequence"/>
</dbReference>
<dbReference type="EMBL" id="JAGGJX010000004">
    <property type="protein sequence ID" value="MBP1855765.1"/>
    <property type="molecule type" value="Genomic_DNA"/>
</dbReference>
<dbReference type="Pfam" id="PF21090">
    <property type="entry name" value="P-loop_SecA"/>
    <property type="match status" value="1"/>
</dbReference>
<dbReference type="Gene3D" id="3.90.1440.10">
    <property type="entry name" value="SecA, preprotein cross-linking domain"/>
    <property type="match status" value="1"/>
</dbReference>
<dbReference type="SUPFAM" id="SSF81886">
    <property type="entry name" value="Helical scaffold and wing domains of SecA"/>
    <property type="match status" value="1"/>
</dbReference>
<dbReference type="InterPro" id="IPR011116">
    <property type="entry name" value="SecA_Wing/Scaffold"/>
</dbReference>
<evidence type="ECO:0000256" key="16">
    <source>
        <dbReference type="RuleBase" id="RU003874"/>
    </source>
</evidence>
<evidence type="ECO:0000256" key="9">
    <source>
        <dbReference type="ARBA" id="ARBA00022833"/>
    </source>
</evidence>
<evidence type="ECO:0000256" key="11">
    <source>
        <dbReference type="ARBA" id="ARBA00022927"/>
    </source>
</evidence>
<evidence type="ECO:0000256" key="6">
    <source>
        <dbReference type="ARBA" id="ARBA00022490"/>
    </source>
</evidence>
<dbReference type="Gene3D" id="3.40.50.300">
    <property type="entry name" value="P-loop containing nucleotide triphosphate hydrolases"/>
    <property type="match status" value="2"/>
</dbReference>
<organism evidence="20 21">
    <name type="scientific">Metaclostridioides mangenotii</name>
    <dbReference type="NCBI Taxonomy" id="1540"/>
    <lineage>
        <taxon>Bacteria</taxon>
        <taxon>Bacillati</taxon>
        <taxon>Bacillota</taxon>
        <taxon>Clostridia</taxon>
        <taxon>Peptostreptococcales</taxon>
        <taxon>Peptostreptococcaceae</taxon>
        <taxon>Metaclostridioides</taxon>
    </lineage>
</organism>
<accession>A0ABS4ECU3</accession>
<comment type="cofactor">
    <cofactor evidence="1">
        <name>Zn(2+)</name>
        <dbReference type="ChEBI" id="CHEBI:29105"/>
    </cofactor>
</comment>
<dbReference type="InterPro" id="IPR011130">
    <property type="entry name" value="SecA_preprotein_X-link_dom"/>
</dbReference>
<comment type="subunit">
    <text evidence="15">Monomer and homodimer. Part of the essential Sec protein translocation apparatus which comprises SecA, SecYEG and auxiliary proteins SecDF. Other proteins may also be involved.</text>
</comment>
<evidence type="ECO:0000259" key="19">
    <source>
        <dbReference type="PROSITE" id="PS51196"/>
    </source>
</evidence>
<gene>
    <name evidence="15" type="primary">secA</name>
    <name evidence="20" type="ORF">J2Z43_002163</name>
</gene>
<dbReference type="InterPro" id="IPR014001">
    <property type="entry name" value="Helicase_ATP-bd"/>
</dbReference>
<dbReference type="CDD" id="cd17928">
    <property type="entry name" value="DEXDc_SecA"/>
    <property type="match status" value="1"/>
</dbReference>
<dbReference type="SUPFAM" id="SSF52540">
    <property type="entry name" value="P-loop containing nucleoside triphosphate hydrolases"/>
    <property type="match status" value="2"/>
</dbReference>
<sequence length="891" mass="101306">MSFIDSLFNMADKKELKKFNKTVDIIESLEPKFETMDDKELKNMTNEFKERLANGESIDSILPEAFAVVREASKRVLGLRHYRVQLVGGIVLHQGRIAEMKTGEGKTLVATAPVYLNALSGEGVHVVTVNDYLAKRDRDQMAKVYEFLGMTVGVIVHGQDTTVRRAQYNCDITYGTNNEYGFDYLKDNMVIHKEERVQRGLNYAIVDEVDSILIDEARTPLIISGPGDKSTHLYSDANTFVLTLKSDDYAKEEKDKAVSLTESGIHKAEVYFNVENITEISHTELYHHINQALKAHTIMKRDVDYVDKDGEIVIVDEFTGRLMFGRRYSEGLHQAIEAKEGLQIQRESKTLATITFQNYFRMYNKLAGMTGTAKTEEEEFKAIYKMDVFQVPTNMAMIREDLADAVYKSEMGKFNAVSLDIIERHEKKQPVLVGTVSIEKSELLSHILKKKGVKHEVLNAKHHNKEAEIIAQAGRLGSVTIATNMAGRGTDIVLGGNPEVLTKKEMKRAGFDDETISIVDTPIDGLDLEGNEELFEARKEYERLFEQFRKQTEEEQQKVREAGGLAIIGTERHESRRIDNQLRGRAGRQGDPGSSRFYIGLEDDLMRLFGSDRISGIVDKIGLEEDMPIEHKILTKSIEGAQKKVEGKNFGIRKHVLQYDDVMNKQREVMYAERSRVLEGENLQDQIQSMVHSVIEESVNAYTTEQGFEEEAFKDHIYGLFMPKGSLEIPEMDKLNSVELIEKVYETAEKIYTLKEDQIGSERMREVERVILLQAVDNHWIDHIDAMDQLRQGIGLRAIGQQDPVVAYKMEGFDMFEEMNKNIKEDTVRYLFNITVEEPVERKQVVDVENLTASTSDDEEETHTVVKGDKIGRNDTCPCGSGKKYKNCCGK</sequence>
<evidence type="ECO:0000256" key="5">
    <source>
        <dbReference type="ARBA" id="ARBA00022475"/>
    </source>
</evidence>
<dbReference type="InterPro" id="IPR044722">
    <property type="entry name" value="SecA_SF2_C"/>
</dbReference>
<dbReference type="Pfam" id="PF01043">
    <property type="entry name" value="SecA_PP_bind"/>
    <property type="match status" value="1"/>
</dbReference>
<evidence type="ECO:0000256" key="2">
    <source>
        <dbReference type="ARBA" id="ARBA00004170"/>
    </source>
</evidence>
<dbReference type="InterPro" id="IPR027417">
    <property type="entry name" value="P-loop_NTPase"/>
</dbReference>
<evidence type="ECO:0000259" key="18">
    <source>
        <dbReference type="PROSITE" id="PS51192"/>
    </source>
</evidence>
<dbReference type="InterPro" id="IPR036266">
    <property type="entry name" value="SecA_Wing/Scaffold_sf"/>
</dbReference>
<evidence type="ECO:0000256" key="10">
    <source>
        <dbReference type="ARBA" id="ARBA00022840"/>
    </source>
</evidence>
<keyword evidence="4 15" id="KW-0813">Transport</keyword>
<keyword evidence="11 15" id="KW-0653">Protein transport</keyword>
<keyword evidence="14 15" id="KW-0472">Membrane</keyword>
<keyword evidence="21" id="KW-1185">Reference proteome</keyword>
<dbReference type="PRINTS" id="PR00906">
    <property type="entry name" value="SECA"/>
</dbReference>
<dbReference type="SMART" id="SM00958">
    <property type="entry name" value="SecA_PP_bind"/>
    <property type="match status" value="1"/>
</dbReference>
<dbReference type="PROSITE" id="PS51196">
    <property type="entry name" value="SECA_MOTOR_DEAD"/>
    <property type="match status" value="1"/>
</dbReference>